<reference evidence="2" key="1">
    <citation type="submission" date="2014-10" db="EMBL/GenBank/DDBJ databases">
        <title>Genome sequencing of Vitellibacter sp. D-24.</title>
        <authorList>
            <person name="Thevarajoo S."/>
            <person name="Selvaratnam C."/>
            <person name="Goh K.M."/>
            <person name="Chong C.S."/>
        </authorList>
    </citation>
    <scope>NUCLEOTIDE SEQUENCE [LARGE SCALE GENOMIC DNA]</scope>
    <source>
        <strain evidence="2">D-24</strain>
    </source>
</reference>
<gene>
    <name evidence="1" type="ORF">LS48_08065</name>
</gene>
<evidence type="ECO:0000313" key="2">
    <source>
        <dbReference type="Proteomes" id="UP000070138"/>
    </source>
</evidence>
<comment type="caution">
    <text evidence="1">The sequence shown here is derived from an EMBL/GenBank/DDBJ whole genome shotgun (WGS) entry which is preliminary data.</text>
</comment>
<protein>
    <submittedName>
        <fullName evidence="1">Uncharacterized protein</fullName>
    </submittedName>
</protein>
<dbReference type="Proteomes" id="UP000070138">
    <property type="component" value="Unassembled WGS sequence"/>
</dbReference>
<dbReference type="STRING" id="1548749.LS48_08065"/>
<keyword evidence="2" id="KW-1185">Reference proteome</keyword>
<proteinExistence type="predicted"/>
<dbReference type="AlphaFoldDB" id="A0A137RHQ8"/>
<reference evidence="1 2" key="2">
    <citation type="journal article" date="2016" name="Int. J. Syst. Evol. Microbiol.">
        <title>Vitellibacter aquimaris sp. nov., a marine bacterium isolated from seawater.</title>
        <authorList>
            <person name="Thevarajoo S."/>
            <person name="Selvaratnam C."/>
            <person name="Goh K.M."/>
            <person name="Hong K.W."/>
            <person name="Chan X.Y."/>
            <person name="Chan K.G."/>
            <person name="Chong C.S."/>
        </authorList>
    </citation>
    <scope>NUCLEOTIDE SEQUENCE [LARGE SCALE GENOMIC DNA]</scope>
    <source>
        <strain evidence="1 2">D-24</strain>
    </source>
</reference>
<name>A0A137RHQ8_9FLAO</name>
<organism evidence="1 2">
    <name type="scientific">Aequorivita aquimaris</name>
    <dbReference type="NCBI Taxonomy" id="1548749"/>
    <lineage>
        <taxon>Bacteria</taxon>
        <taxon>Pseudomonadati</taxon>
        <taxon>Bacteroidota</taxon>
        <taxon>Flavobacteriia</taxon>
        <taxon>Flavobacteriales</taxon>
        <taxon>Flavobacteriaceae</taxon>
        <taxon>Aequorivita</taxon>
    </lineage>
</organism>
<dbReference type="EMBL" id="JRWG01000004">
    <property type="protein sequence ID" value="KXN99024.1"/>
    <property type="molecule type" value="Genomic_DNA"/>
</dbReference>
<evidence type="ECO:0000313" key="1">
    <source>
        <dbReference type="EMBL" id="KXN99024.1"/>
    </source>
</evidence>
<accession>A0A137RHQ8</accession>
<sequence length="66" mass="8047">MKDTFEKLEIPNYKHQIPKHFFLEFGIWGLVPFVFWNLEFGASLLFGICFIFKVHLQFFKMNLFQK</sequence>